<feature type="domain" description="TELO2 ARM repeat" evidence="6">
    <location>
        <begin position="275"/>
        <end position="516"/>
    </location>
</feature>
<dbReference type="InterPro" id="IPR057348">
    <property type="entry name" value="TELO2_ARM"/>
</dbReference>
<name>A0A328D969_9ASTE</name>
<dbReference type="Proteomes" id="UP000249390">
    <property type="component" value="Unassembled WGS sequence"/>
</dbReference>
<keyword evidence="8" id="KW-1185">Reference proteome</keyword>
<dbReference type="GO" id="GO:0005829">
    <property type="term" value="C:cytosol"/>
    <property type="evidence" value="ECO:0007669"/>
    <property type="project" value="TreeGrafter"/>
</dbReference>
<evidence type="ECO:0000313" key="7">
    <source>
        <dbReference type="EMBL" id="RAL41720.1"/>
    </source>
</evidence>
<evidence type="ECO:0000259" key="5">
    <source>
        <dbReference type="Pfam" id="PF10193"/>
    </source>
</evidence>
<dbReference type="AlphaFoldDB" id="A0A328D969"/>
<dbReference type="GO" id="GO:0042162">
    <property type="term" value="F:telomeric DNA binding"/>
    <property type="evidence" value="ECO:0007669"/>
    <property type="project" value="TreeGrafter"/>
</dbReference>
<dbReference type="InterPro" id="IPR019337">
    <property type="entry name" value="Telomere_length_regulation_dom"/>
</dbReference>
<gene>
    <name evidence="7" type="ORF">DM860_008902</name>
</gene>
<evidence type="ECO:0000256" key="2">
    <source>
        <dbReference type="ARBA" id="ARBA00006133"/>
    </source>
</evidence>
<dbReference type="Pfam" id="PF25320">
    <property type="entry name" value="TELO2_ARM"/>
    <property type="match status" value="1"/>
</dbReference>
<accession>A0A328D969</accession>
<organism evidence="7 8">
    <name type="scientific">Cuscuta australis</name>
    <dbReference type="NCBI Taxonomy" id="267555"/>
    <lineage>
        <taxon>Eukaryota</taxon>
        <taxon>Viridiplantae</taxon>
        <taxon>Streptophyta</taxon>
        <taxon>Embryophyta</taxon>
        <taxon>Tracheophyta</taxon>
        <taxon>Spermatophyta</taxon>
        <taxon>Magnoliopsida</taxon>
        <taxon>eudicotyledons</taxon>
        <taxon>Gunneridae</taxon>
        <taxon>Pentapetalae</taxon>
        <taxon>asterids</taxon>
        <taxon>lamiids</taxon>
        <taxon>Solanales</taxon>
        <taxon>Convolvulaceae</taxon>
        <taxon>Cuscuteae</taxon>
        <taxon>Cuscuta</taxon>
        <taxon>Cuscuta subgen. Grammica</taxon>
        <taxon>Cuscuta sect. Cleistogrammica</taxon>
    </lineage>
</organism>
<evidence type="ECO:0000256" key="1">
    <source>
        <dbReference type="ARBA" id="ARBA00004496"/>
    </source>
</evidence>
<feature type="region of interest" description="Disordered" evidence="4">
    <location>
        <begin position="599"/>
        <end position="619"/>
    </location>
</feature>
<proteinExistence type="inferred from homology"/>
<evidence type="ECO:0000256" key="3">
    <source>
        <dbReference type="ARBA" id="ARBA00022490"/>
    </source>
</evidence>
<dbReference type="GO" id="GO:0051083">
    <property type="term" value="P:'de novo' cotranslational protein folding"/>
    <property type="evidence" value="ECO:0007669"/>
    <property type="project" value="TreeGrafter"/>
</dbReference>
<protein>
    <submittedName>
        <fullName evidence="7">Uncharacterized protein</fullName>
    </submittedName>
</protein>
<dbReference type="PANTHER" id="PTHR15830">
    <property type="entry name" value="TELOMERE LENGTH REGULATION PROTEIN TEL2 FAMILY MEMBER"/>
    <property type="match status" value="1"/>
</dbReference>
<feature type="region of interest" description="Disordered" evidence="4">
    <location>
        <begin position="747"/>
        <end position="766"/>
    </location>
</feature>
<comment type="subcellular location">
    <subcellularLocation>
        <location evidence="1">Cytoplasm</location>
    </subcellularLocation>
</comment>
<comment type="caution">
    <text evidence="7">The sequence shown here is derived from an EMBL/GenBank/DDBJ whole genome shotgun (WGS) entry which is preliminary data.</text>
</comment>
<comment type="similarity">
    <text evidence="2">Belongs to the TEL2 family.</text>
</comment>
<dbReference type="InterPro" id="IPR038528">
    <property type="entry name" value="TEL2_C_sf"/>
</dbReference>
<dbReference type="Gene3D" id="1.25.40.720">
    <property type="entry name" value="Telomere length regulation protein 2, C-terminal domain"/>
    <property type="match status" value="1"/>
</dbReference>
<dbReference type="InterPro" id="IPR051970">
    <property type="entry name" value="TEL2_Regulation"/>
</dbReference>
<evidence type="ECO:0000259" key="6">
    <source>
        <dbReference type="Pfam" id="PF25320"/>
    </source>
</evidence>
<feature type="domain" description="Telomere length regulation protein conserved" evidence="5">
    <location>
        <begin position="633"/>
        <end position="744"/>
    </location>
</feature>
<dbReference type="GO" id="GO:0051879">
    <property type="term" value="F:Hsp90 protein binding"/>
    <property type="evidence" value="ECO:0007669"/>
    <property type="project" value="TreeGrafter"/>
</dbReference>
<dbReference type="Pfam" id="PF10193">
    <property type="entry name" value="Telomere_reg-2"/>
    <property type="match status" value="1"/>
</dbReference>
<feature type="compositionally biased region" description="Acidic residues" evidence="4">
    <location>
        <begin position="599"/>
        <end position="609"/>
    </location>
</feature>
<evidence type="ECO:0000256" key="4">
    <source>
        <dbReference type="SAM" id="MobiDB-lite"/>
    </source>
</evidence>
<sequence length="1014" mass="113647">MEDFDSESMKCRREVEKAIMEKVGQVVCSIKDASRVDEVIVALHSLAVLLFPLDPRSFLGSIDERYREQVQSAVVPVSDKRSQWEHIFYTGAAFRMLARVLLYDVALDWLACFPTSARVHIYDVFFTNSHLTEVIQALVPCLQGKDIGTHDLNAVCSNVERLLLLCLFENDGALRLVIEFDTDCRAKGSNHESVQQNIVRVSQLITSIPDKVRARAPASLSSPLFFKHIVSQLLDGTEGLDRNLDEKSYFDKNKPDFGMSFVGQSFSRICRRGSADVLLSELIPRILRCVQSLLEPTADMTIREAVESKPGLRFFLKIMEAVQDSHSVERLSEQLLNQLAAKRVRDDEAYWILWILFHRIYKEKTSIRSMFRDKFLLWKVFPICCSRWILHFAVFECVPNISLGTKAGSARAHLDTVQHLAVAWSKREFVQSAPLEQQAYVTSALGICLENMSKEDLDATKDALPSILQGVSGRLHSPDHLIRKMASNVALAFSIVIDPKNPLYLDDSCHSETIDWEFGLGNLKKGSPAMRDCIDEEMSIKNDSLSTSATEEFDEKGDDAMSNNFMDNCKRLSVCKLVDPDEIVDPASLMTQLAPYEEDDDVANEDSESSSDSSLQPYDLADDGADLKRSFSQLVDVIGALRKPDDGEGVEQALDVVEKLVRAFPDELKFVAGDLARALVYVRCSDSTVEGEEESAEDKREKSLVALIATCPNESLNELNRLIYSPNLDISQRILILDVMTDGAQELANSRTSKPKQHSRSLVSSVSDQPWFVPKNIGPPGASSWKEISTPGTPLNLSYSYERELPSKPSQLKRGKTRRWSLQSSQKQDNQLEWSLNKFPQYAAAFMLPVMQTFDKKRHGVDLLDRDFIVLGKLIYMLGICIKCAAMHPEAFVLASPLLDLLRSSKVSFHEEAYVRRSVLFAASCILVSLHPSFIKSALLEGSVDIVNGLEWVRTWALSVADSDTDRECYTLALSCIQLHSEMALQVSRAVDLAEESNSILPSNFLRSGAIKFS</sequence>
<keyword evidence="3" id="KW-0963">Cytoplasm</keyword>
<evidence type="ECO:0000313" key="8">
    <source>
        <dbReference type="Proteomes" id="UP000249390"/>
    </source>
</evidence>
<dbReference type="EMBL" id="NQVE01000183">
    <property type="protein sequence ID" value="RAL41720.1"/>
    <property type="molecule type" value="Genomic_DNA"/>
</dbReference>
<dbReference type="PANTHER" id="PTHR15830:SF10">
    <property type="entry name" value="TELOMERE LENGTH REGULATION PROTEIN TEL2 HOMOLOG"/>
    <property type="match status" value="1"/>
</dbReference>
<reference evidence="7 8" key="1">
    <citation type="submission" date="2018-06" db="EMBL/GenBank/DDBJ databases">
        <title>The Genome of Cuscuta australis (Dodder) Provides Insight into the Evolution of Plant Parasitism.</title>
        <authorList>
            <person name="Liu H."/>
        </authorList>
    </citation>
    <scope>NUCLEOTIDE SEQUENCE [LARGE SCALE GENOMIC DNA]</scope>
    <source>
        <strain evidence="8">cv. Yunnan</strain>
        <tissue evidence="7">Vines</tissue>
    </source>
</reference>